<dbReference type="Pfam" id="PF01061">
    <property type="entry name" value="ABC2_membrane"/>
    <property type="match status" value="1"/>
</dbReference>
<dbReference type="PANTHER" id="PTHR43229">
    <property type="entry name" value="NODULATION PROTEIN J"/>
    <property type="match status" value="1"/>
</dbReference>
<name>A0A7K1FI68_9ACTN</name>
<comment type="subcellular location">
    <subcellularLocation>
        <location evidence="1">Membrane</location>
        <topology evidence="1">Multi-pass membrane protein</topology>
    </subcellularLocation>
</comment>
<gene>
    <name evidence="8" type="ORF">GIS00_07390</name>
</gene>
<organism evidence="8 9">
    <name type="scientific">Nakamurella alba</name>
    <dbReference type="NCBI Taxonomy" id="2665158"/>
    <lineage>
        <taxon>Bacteria</taxon>
        <taxon>Bacillati</taxon>
        <taxon>Actinomycetota</taxon>
        <taxon>Actinomycetes</taxon>
        <taxon>Nakamurellales</taxon>
        <taxon>Nakamurellaceae</taxon>
        <taxon>Nakamurella</taxon>
    </lineage>
</organism>
<proteinExistence type="predicted"/>
<dbReference type="Proteomes" id="UP000460221">
    <property type="component" value="Unassembled WGS sequence"/>
</dbReference>
<evidence type="ECO:0000313" key="9">
    <source>
        <dbReference type="Proteomes" id="UP000460221"/>
    </source>
</evidence>
<dbReference type="EMBL" id="WLYK01000001">
    <property type="protein sequence ID" value="MTD13766.1"/>
    <property type="molecule type" value="Genomic_DNA"/>
</dbReference>
<evidence type="ECO:0000256" key="1">
    <source>
        <dbReference type="ARBA" id="ARBA00004141"/>
    </source>
</evidence>
<dbReference type="InterPro" id="IPR051784">
    <property type="entry name" value="Nod_factor_ABC_transporter"/>
</dbReference>
<dbReference type="InterPro" id="IPR013525">
    <property type="entry name" value="ABC2_TM"/>
</dbReference>
<keyword evidence="3 6" id="KW-1133">Transmembrane helix</keyword>
<sequence>MTAPVPGATFAPGTFLPRPEPAPAGRAVLAAARFELTLLLRNGEQLLLAVVIPLAVLLGLTLTTFVDLDGRRIDVVTPGVLVLAVMSTAFTSQAITTGFDRRYGVLKRLAAAGVGRLQLVGAKCLATLGVLVLQMILLGGVALALGWQPHGNAAWAVLLVVLGAAAFVALALLVGGTLRAEAVLALANLVWLVLIGLGGVVIPLSDAPSALRTIGELTPTGALTTGLRAVLTDGTGPGLLPPVVLLAWVLIGTVGTVRWFRWH</sequence>
<feature type="transmembrane region" description="Helical" evidence="6">
    <location>
        <begin position="120"/>
        <end position="147"/>
    </location>
</feature>
<dbReference type="InterPro" id="IPR000412">
    <property type="entry name" value="ABC_2_transport"/>
</dbReference>
<keyword evidence="5" id="KW-0046">Antibiotic resistance</keyword>
<dbReference type="PANTHER" id="PTHR43229:SF2">
    <property type="entry name" value="NODULATION PROTEIN J"/>
    <property type="match status" value="1"/>
</dbReference>
<feature type="domain" description="ABC-2 type transporter transmembrane" evidence="7">
    <location>
        <begin position="28"/>
        <end position="230"/>
    </location>
</feature>
<evidence type="ECO:0000313" key="8">
    <source>
        <dbReference type="EMBL" id="MTD13766.1"/>
    </source>
</evidence>
<protein>
    <submittedName>
        <fullName evidence="8">ABC transporter permease</fullName>
    </submittedName>
</protein>
<accession>A0A7K1FI68</accession>
<evidence type="ECO:0000256" key="3">
    <source>
        <dbReference type="ARBA" id="ARBA00022989"/>
    </source>
</evidence>
<keyword evidence="4 6" id="KW-0472">Membrane</keyword>
<feature type="transmembrane region" description="Helical" evidence="6">
    <location>
        <begin position="153"/>
        <end position="175"/>
    </location>
</feature>
<keyword evidence="2 6" id="KW-0812">Transmembrane</keyword>
<dbReference type="GO" id="GO:0140359">
    <property type="term" value="F:ABC-type transporter activity"/>
    <property type="evidence" value="ECO:0007669"/>
    <property type="project" value="InterPro"/>
</dbReference>
<reference evidence="8 9" key="1">
    <citation type="submission" date="2019-11" db="EMBL/GenBank/DDBJ databases">
        <authorList>
            <person name="Jiang L.-Q."/>
        </authorList>
    </citation>
    <scope>NUCLEOTIDE SEQUENCE [LARGE SCALE GENOMIC DNA]</scope>
    <source>
        <strain evidence="8 9">YIM 132087</strain>
    </source>
</reference>
<dbReference type="RefSeq" id="WP_154767549.1">
    <property type="nucleotide sequence ID" value="NZ_WLYK01000001.1"/>
</dbReference>
<dbReference type="GO" id="GO:0043190">
    <property type="term" value="C:ATP-binding cassette (ABC) transporter complex"/>
    <property type="evidence" value="ECO:0007669"/>
    <property type="project" value="InterPro"/>
</dbReference>
<dbReference type="PIRSF" id="PIRSF006648">
    <property type="entry name" value="DrrB"/>
    <property type="match status" value="1"/>
</dbReference>
<feature type="transmembrane region" description="Helical" evidence="6">
    <location>
        <begin position="239"/>
        <end position="260"/>
    </location>
</feature>
<evidence type="ECO:0000256" key="5">
    <source>
        <dbReference type="ARBA" id="ARBA00023251"/>
    </source>
</evidence>
<evidence type="ECO:0000256" key="2">
    <source>
        <dbReference type="ARBA" id="ARBA00022692"/>
    </source>
</evidence>
<feature type="transmembrane region" description="Helical" evidence="6">
    <location>
        <begin position="182"/>
        <end position="202"/>
    </location>
</feature>
<evidence type="ECO:0000256" key="6">
    <source>
        <dbReference type="SAM" id="Phobius"/>
    </source>
</evidence>
<dbReference type="GO" id="GO:0046677">
    <property type="term" value="P:response to antibiotic"/>
    <property type="evidence" value="ECO:0007669"/>
    <property type="project" value="UniProtKB-KW"/>
</dbReference>
<evidence type="ECO:0000256" key="4">
    <source>
        <dbReference type="ARBA" id="ARBA00023136"/>
    </source>
</evidence>
<keyword evidence="9" id="KW-1185">Reference proteome</keyword>
<dbReference type="AlphaFoldDB" id="A0A7K1FI68"/>
<feature type="transmembrane region" description="Helical" evidence="6">
    <location>
        <begin position="46"/>
        <end position="66"/>
    </location>
</feature>
<feature type="transmembrane region" description="Helical" evidence="6">
    <location>
        <begin position="78"/>
        <end position="99"/>
    </location>
</feature>
<comment type="caution">
    <text evidence="8">The sequence shown here is derived from an EMBL/GenBank/DDBJ whole genome shotgun (WGS) entry which is preliminary data.</text>
</comment>
<evidence type="ECO:0000259" key="7">
    <source>
        <dbReference type="Pfam" id="PF01061"/>
    </source>
</evidence>